<sequence>MDLIICLFCSRPLHKL</sequence>
<name>A0A2P2J066_RHIMU</name>
<evidence type="ECO:0000313" key="1">
    <source>
        <dbReference type="EMBL" id="MBW86856.1"/>
    </source>
</evidence>
<proteinExistence type="predicted"/>
<accession>A0A2P2J066</accession>
<dbReference type="AlphaFoldDB" id="A0A2P2J066"/>
<reference evidence="1" key="1">
    <citation type="submission" date="2018-02" db="EMBL/GenBank/DDBJ databases">
        <title>Rhizophora mucronata_Transcriptome.</title>
        <authorList>
            <person name="Meera S.P."/>
            <person name="Sreeshan A."/>
            <person name="Augustine A."/>
        </authorList>
    </citation>
    <scope>NUCLEOTIDE SEQUENCE</scope>
    <source>
        <tissue evidence="1">Leaf</tissue>
    </source>
</reference>
<protein>
    <submittedName>
        <fullName evidence="1">Uncharacterized protein</fullName>
    </submittedName>
</protein>
<organism evidence="1">
    <name type="scientific">Rhizophora mucronata</name>
    <name type="common">Asiatic mangrove</name>
    <dbReference type="NCBI Taxonomy" id="61149"/>
    <lineage>
        <taxon>Eukaryota</taxon>
        <taxon>Viridiplantae</taxon>
        <taxon>Streptophyta</taxon>
        <taxon>Embryophyta</taxon>
        <taxon>Tracheophyta</taxon>
        <taxon>Spermatophyta</taxon>
        <taxon>Magnoliopsida</taxon>
        <taxon>eudicotyledons</taxon>
        <taxon>Gunneridae</taxon>
        <taxon>Pentapetalae</taxon>
        <taxon>rosids</taxon>
        <taxon>fabids</taxon>
        <taxon>Malpighiales</taxon>
        <taxon>Rhizophoraceae</taxon>
        <taxon>Rhizophora</taxon>
    </lineage>
</organism>
<dbReference type="EMBL" id="GGEC01006373">
    <property type="protein sequence ID" value="MBW86856.1"/>
    <property type="molecule type" value="Transcribed_RNA"/>
</dbReference>